<keyword evidence="5" id="KW-0408">Iron</keyword>
<comment type="caution">
    <text evidence="8">The sequence shown here is derived from an EMBL/GenBank/DDBJ whole genome shotgun (WGS) entry which is preliminary data.</text>
</comment>
<dbReference type="GO" id="GO:0003824">
    <property type="term" value="F:catalytic activity"/>
    <property type="evidence" value="ECO:0007669"/>
    <property type="project" value="InterPro"/>
</dbReference>
<accession>X0SEL1</accession>
<keyword evidence="4" id="KW-0479">Metal-binding</keyword>
<dbReference type="InterPro" id="IPR007197">
    <property type="entry name" value="rSAM"/>
</dbReference>
<dbReference type="CDD" id="cd01335">
    <property type="entry name" value="Radical_SAM"/>
    <property type="match status" value="1"/>
</dbReference>
<organism evidence="8">
    <name type="scientific">marine sediment metagenome</name>
    <dbReference type="NCBI Taxonomy" id="412755"/>
    <lineage>
        <taxon>unclassified sequences</taxon>
        <taxon>metagenomes</taxon>
        <taxon>ecological metagenomes</taxon>
    </lineage>
</organism>
<dbReference type="InterPro" id="IPR013785">
    <property type="entry name" value="Aldolase_TIM"/>
</dbReference>
<dbReference type="InterPro" id="IPR017200">
    <property type="entry name" value="PqqE-like"/>
</dbReference>
<dbReference type="Pfam" id="PF04055">
    <property type="entry name" value="Radical_SAM"/>
    <property type="match status" value="1"/>
</dbReference>
<gene>
    <name evidence="8" type="ORF">S01H1_13243</name>
</gene>
<protein>
    <recommendedName>
        <fullName evidence="7">Radical SAM core domain-containing protein</fullName>
    </recommendedName>
</protein>
<dbReference type="Gene3D" id="3.20.20.70">
    <property type="entry name" value="Aldolase class I"/>
    <property type="match status" value="1"/>
</dbReference>
<dbReference type="PIRSF" id="PIRSF037420">
    <property type="entry name" value="PQQ_syn_pqqE"/>
    <property type="match status" value="1"/>
</dbReference>
<evidence type="ECO:0000256" key="6">
    <source>
        <dbReference type="ARBA" id="ARBA00023014"/>
    </source>
</evidence>
<evidence type="ECO:0000256" key="3">
    <source>
        <dbReference type="ARBA" id="ARBA00022691"/>
    </source>
</evidence>
<keyword evidence="3" id="KW-0949">S-adenosyl-L-methionine</keyword>
<proteinExistence type="predicted"/>
<evidence type="ECO:0000256" key="5">
    <source>
        <dbReference type="ARBA" id="ARBA00023004"/>
    </source>
</evidence>
<dbReference type="PROSITE" id="PS51918">
    <property type="entry name" value="RADICAL_SAM"/>
    <property type="match status" value="1"/>
</dbReference>
<evidence type="ECO:0000256" key="2">
    <source>
        <dbReference type="ARBA" id="ARBA00022485"/>
    </source>
</evidence>
<evidence type="ECO:0000256" key="4">
    <source>
        <dbReference type="ARBA" id="ARBA00022723"/>
    </source>
</evidence>
<comment type="cofactor">
    <cofactor evidence="1">
        <name>[4Fe-4S] cluster</name>
        <dbReference type="ChEBI" id="CHEBI:49883"/>
    </cofactor>
</comment>
<sequence>MLSVTRLLTGTATPGDALRYGRLTGDMPAHLLHFSADKKPIVVWNLTRRCNLSCMHCYSDSHDEAYGGELTTGEGKALLDDLAEFGVPTVLFSGGEPLTRPDLFELAAYARDRGLRCVLSTNGTLITPEAARSIRRCGFSYVGVSLDGVGPVHDKIRGKKGAYDAALAGLRSCRDLGIRVGLRFTVHKRNQDQLPAAFDLLETEDIPRCCVYHLAYAGRGDRIRASDLGPEETRRAVAYIFERAQGFHRRGLDKEVLTVDNHADNVLLHLTVQQEQPQRAEEVHQMLLWNGGNQSGIAVSSVDPRGYVHADQFSWHYGFGNVRERPFSVIWTDTS</sequence>
<reference evidence="8" key="1">
    <citation type="journal article" date="2014" name="Front. Microbiol.">
        <title>High frequency of phylogenetically diverse reductive dehalogenase-homologous genes in deep subseafloor sedimentary metagenomes.</title>
        <authorList>
            <person name="Kawai M."/>
            <person name="Futagami T."/>
            <person name="Toyoda A."/>
            <person name="Takaki Y."/>
            <person name="Nishi S."/>
            <person name="Hori S."/>
            <person name="Arai W."/>
            <person name="Tsubouchi T."/>
            <person name="Morono Y."/>
            <person name="Uchiyama I."/>
            <person name="Ito T."/>
            <person name="Fujiyama A."/>
            <person name="Inagaki F."/>
            <person name="Takami H."/>
        </authorList>
    </citation>
    <scope>NUCLEOTIDE SEQUENCE</scope>
    <source>
        <strain evidence="8">Expedition CK06-06</strain>
    </source>
</reference>
<dbReference type="PANTHER" id="PTHR11228:SF7">
    <property type="entry name" value="PQQA PEPTIDE CYCLASE"/>
    <property type="match status" value="1"/>
</dbReference>
<dbReference type="GO" id="GO:0006783">
    <property type="term" value="P:heme biosynthetic process"/>
    <property type="evidence" value="ECO:0007669"/>
    <property type="project" value="TreeGrafter"/>
</dbReference>
<evidence type="ECO:0000313" key="8">
    <source>
        <dbReference type="EMBL" id="GAF74347.1"/>
    </source>
</evidence>
<dbReference type="AlphaFoldDB" id="X0SEL1"/>
<evidence type="ECO:0000259" key="7">
    <source>
        <dbReference type="PROSITE" id="PS51918"/>
    </source>
</evidence>
<keyword evidence="6" id="KW-0411">Iron-sulfur</keyword>
<dbReference type="GO" id="GO:0046872">
    <property type="term" value="F:metal ion binding"/>
    <property type="evidence" value="ECO:0007669"/>
    <property type="project" value="UniProtKB-KW"/>
</dbReference>
<keyword evidence="2" id="KW-0004">4Fe-4S</keyword>
<dbReference type="FunFam" id="3.20.20.70:FF:000188">
    <property type="entry name" value="Mycofactocin radical SAM maturase MftC"/>
    <property type="match status" value="1"/>
</dbReference>
<name>X0SEL1_9ZZZZ</name>
<dbReference type="EMBL" id="BARS01006834">
    <property type="protein sequence ID" value="GAF74347.1"/>
    <property type="molecule type" value="Genomic_DNA"/>
</dbReference>
<dbReference type="SFLD" id="SFLDS00029">
    <property type="entry name" value="Radical_SAM"/>
    <property type="match status" value="1"/>
</dbReference>
<dbReference type="PANTHER" id="PTHR11228">
    <property type="entry name" value="RADICAL SAM DOMAIN PROTEIN"/>
    <property type="match status" value="1"/>
</dbReference>
<dbReference type="SFLD" id="SFLDG01067">
    <property type="entry name" value="SPASM/twitch_domain_containing"/>
    <property type="match status" value="1"/>
</dbReference>
<dbReference type="SFLD" id="SFLDG01386">
    <property type="entry name" value="main_SPASM_domain-containing"/>
    <property type="match status" value="1"/>
</dbReference>
<dbReference type="SUPFAM" id="SSF102114">
    <property type="entry name" value="Radical SAM enzymes"/>
    <property type="match status" value="1"/>
</dbReference>
<evidence type="ECO:0000256" key="1">
    <source>
        <dbReference type="ARBA" id="ARBA00001966"/>
    </source>
</evidence>
<feature type="non-terminal residue" evidence="8">
    <location>
        <position position="335"/>
    </location>
</feature>
<feature type="domain" description="Radical SAM core" evidence="7">
    <location>
        <begin position="36"/>
        <end position="279"/>
    </location>
</feature>
<dbReference type="InterPro" id="IPR050377">
    <property type="entry name" value="Radical_SAM_PqqE_MftC-like"/>
</dbReference>
<dbReference type="InterPro" id="IPR058240">
    <property type="entry name" value="rSAM_sf"/>
</dbReference>
<dbReference type="GO" id="GO:0051539">
    <property type="term" value="F:4 iron, 4 sulfur cluster binding"/>
    <property type="evidence" value="ECO:0007669"/>
    <property type="project" value="UniProtKB-KW"/>
</dbReference>